<dbReference type="AlphaFoldDB" id="Q3A5K0"/>
<proteinExistence type="predicted"/>
<dbReference type="STRING" id="338963.Pcar_1108"/>
<reference evidence="3" key="1">
    <citation type="submission" date="2005-10" db="EMBL/GenBank/DDBJ databases">
        <title>Complete sequence of Pelobacter carbinolicus DSM 2380.</title>
        <authorList>
            <person name="Copeland A."/>
            <person name="Lucas S."/>
            <person name="Lapidus A."/>
            <person name="Barry K."/>
            <person name="Detter J.C."/>
            <person name="Glavina T."/>
            <person name="Hammon N."/>
            <person name="Israni S."/>
            <person name="Pitluck S."/>
            <person name="Chertkov O."/>
            <person name="Schmutz J."/>
            <person name="Larimer F."/>
            <person name="Land M."/>
            <person name="Kyrpides N."/>
            <person name="Ivanova N."/>
            <person name="Richardson P."/>
        </authorList>
    </citation>
    <scope>NUCLEOTIDE SEQUENCE [LARGE SCALE GENOMIC DNA]</scope>
    <source>
        <strain evidence="3">DSM 2380 / NBRC 103641 / GraBd1</strain>
    </source>
</reference>
<evidence type="ECO:0000259" key="1">
    <source>
        <dbReference type="Pfam" id="PF07238"/>
    </source>
</evidence>
<sequence>MHGPTQLDVQILPSHWPFSSLDAHRCWDFHCERGIHFIQITAYPENLEHPRHMRFRIEGHRTHDHMRENLRVETDIYLAWWHARTNHPPHPQPQRTHVNLSCRGLSLCTAEPLNPDDIVTLQLILPGTTLEHLQCEAKVLRVGPTTKKGHQTALKIVHILPEDTEKISLFCLAEHFRNMQSKTRLMGLMLGDW</sequence>
<dbReference type="KEGG" id="pca:Pcar_1108"/>
<organism evidence="2 3">
    <name type="scientific">Syntrophotalea carbinolica (strain DSM 2380 / NBRC 103641 / GraBd1)</name>
    <name type="common">Pelobacter carbinolicus</name>
    <dbReference type="NCBI Taxonomy" id="338963"/>
    <lineage>
        <taxon>Bacteria</taxon>
        <taxon>Pseudomonadati</taxon>
        <taxon>Thermodesulfobacteriota</taxon>
        <taxon>Desulfuromonadia</taxon>
        <taxon>Desulfuromonadales</taxon>
        <taxon>Syntrophotaleaceae</taxon>
        <taxon>Syntrophotalea</taxon>
    </lineage>
</organism>
<accession>Q3A5K0</accession>
<reference evidence="2 3" key="2">
    <citation type="journal article" date="2012" name="BMC Genomics">
        <title>The genome of Pelobacter carbinolicus reveals surprising metabolic capabilities and physiological features.</title>
        <authorList>
            <person name="Aklujkar M."/>
            <person name="Haveman S.A."/>
            <person name="Didonato R.Jr."/>
            <person name="Chertkov O."/>
            <person name="Han C.S."/>
            <person name="Land M.L."/>
            <person name="Brown P."/>
            <person name="Lovley D.R."/>
        </authorList>
    </citation>
    <scope>NUCLEOTIDE SEQUENCE [LARGE SCALE GENOMIC DNA]</scope>
    <source>
        <strain evidence="3">DSM 2380 / NBRC 103641 / GraBd1</strain>
    </source>
</reference>
<gene>
    <name evidence="2" type="ordered locus">Pcar_1108</name>
</gene>
<feature type="domain" description="PilZ" evidence="1">
    <location>
        <begin position="92"/>
        <end position="169"/>
    </location>
</feature>
<dbReference type="EMBL" id="CP000142">
    <property type="protein sequence ID" value="ABA88357.1"/>
    <property type="molecule type" value="Genomic_DNA"/>
</dbReference>
<evidence type="ECO:0000313" key="3">
    <source>
        <dbReference type="Proteomes" id="UP000002534"/>
    </source>
</evidence>
<name>Q3A5K0_SYNC1</name>
<dbReference type="Pfam" id="PF07238">
    <property type="entry name" value="PilZ"/>
    <property type="match status" value="1"/>
</dbReference>
<dbReference type="GO" id="GO:0035438">
    <property type="term" value="F:cyclic-di-GMP binding"/>
    <property type="evidence" value="ECO:0007669"/>
    <property type="project" value="InterPro"/>
</dbReference>
<dbReference type="HOGENOM" id="CLU_1407610_0_0_7"/>
<dbReference type="InterPro" id="IPR009875">
    <property type="entry name" value="PilZ_domain"/>
</dbReference>
<evidence type="ECO:0000313" key="2">
    <source>
        <dbReference type="EMBL" id="ABA88357.1"/>
    </source>
</evidence>
<protein>
    <submittedName>
        <fullName evidence="2">PilZ domain protein</fullName>
    </submittedName>
</protein>
<dbReference type="Gene3D" id="2.40.10.220">
    <property type="entry name" value="predicted glycosyltransferase like domains"/>
    <property type="match status" value="1"/>
</dbReference>
<dbReference type="Proteomes" id="UP000002534">
    <property type="component" value="Chromosome"/>
</dbReference>
<keyword evidence="3" id="KW-1185">Reference proteome</keyword>